<protein>
    <submittedName>
        <fullName evidence="1">CvfB_WH domain-containing protein</fullName>
    </submittedName>
</protein>
<sequence length="433" mass="48071">MPAGIPVTAFQAFYSSFFADASHDVFNGDYTSAMLPYDVPLQGNANLLSPEQVKTLVVGARAQRVPTAFLLYHGGRLHIYLQVDKFHPRLGMPPSPWDDKLFAQKGDLHRNQAVLVEWKSEYFHQLNQQLLVPMPGTIDAILAGQPDVELLGPYAQGEAGTELIKVRRTCFVPPKYIGMFLGEPLTPREAWERVRGQIVIDGNEASCHALVKYLQAALTQPAAGEEPLLSLTEAPTAPLADALLLEHRRRILCEDFPELGLEANGHQQEDQIAVSIGELVRDNQAAREEARQEKQREKAKGVEDMLGETGVQKLLRWSQVEAVTEVQDIWRDLAKAKKAQQLGVLQWAIDRTKEEFGEGELQFIVTPAVLEVIKSLRFAMVTNDHVSTGLQPFLFPEEAVEGALNSKALYEAMYEGSNAPPLSEFAVVMQAKP</sequence>
<feature type="non-terminal residue" evidence="1">
    <location>
        <position position="433"/>
    </location>
</feature>
<comment type="caution">
    <text evidence="1">The sequence shown here is derived from an EMBL/GenBank/DDBJ whole genome shotgun (WGS) entry which is preliminary data.</text>
</comment>
<proteinExistence type="predicted"/>
<dbReference type="Proteomes" id="UP001642464">
    <property type="component" value="Unassembled WGS sequence"/>
</dbReference>
<organism evidence="1 2">
    <name type="scientific">Durusdinium trenchii</name>
    <dbReference type="NCBI Taxonomy" id="1381693"/>
    <lineage>
        <taxon>Eukaryota</taxon>
        <taxon>Sar</taxon>
        <taxon>Alveolata</taxon>
        <taxon>Dinophyceae</taxon>
        <taxon>Suessiales</taxon>
        <taxon>Symbiodiniaceae</taxon>
        <taxon>Durusdinium</taxon>
    </lineage>
</organism>
<keyword evidence="2" id="KW-1185">Reference proteome</keyword>
<reference evidence="1 2" key="1">
    <citation type="submission" date="2024-02" db="EMBL/GenBank/DDBJ databases">
        <authorList>
            <person name="Chen Y."/>
            <person name="Shah S."/>
            <person name="Dougan E. K."/>
            <person name="Thang M."/>
            <person name="Chan C."/>
        </authorList>
    </citation>
    <scope>NUCLEOTIDE SEQUENCE [LARGE SCALE GENOMIC DNA]</scope>
</reference>
<evidence type="ECO:0000313" key="1">
    <source>
        <dbReference type="EMBL" id="CAK9046738.1"/>
    </source>
</evidence>
<accession>A0ABP0M5G9</accession>
<name>A0ABP0M5G9_9DINO</name>
<gene>
    <name evidence="1" type="ORF">SCF082_LOCUS26266</name>
</gene>
<evidence type="ECO:0000313" key="2">
    <source>
        <dbReference type="Proteomes" id="UP001642464"/>
    </source>
</evidence>
<dbReference type="EMBL" id="CAXAMM010019933">
    <property type="protein sequence ID" value="CAK9046738.1"/>
    <property type="molecule type" value="Genomic_DNA"/>
</dbReference>